<protein>
    <recommendedName>
        <fullName evidence="4">3-beta hydroxysteroid dehydrogenase/isomerase domain-containing protein</fullName>
    </recommendedName>
</protein>
<feature type="transmembrane region" description="Helical" evidence="3">
    <location>
        <begin position="402"/>
        <end position="424"/>
    </location>
</feature>
<feature type="domain" description="3-beta hydroxysteroid dehydrogenase/isomerase" evidence="4">
    <location>
        <begin position="5"/>
        <end position="274"/>
    </location>
</feature>
<dbReference type="Pfam" id="PF01073">
    <property type="entry name" value="3Beta_HSD"/>
    <property type="match status" value="1"/>
</dbReference>
<dbReference type="InterPro" id="IPR002225">
    <property type="entry name" value="3Beta_OHSteriod_DH/Estase"/>
</dbReference>
<dbReference type="GO" id="GO:0006694">
    <property type="term" value="P:steroid biosynthetic process"/>
    <property type="evidence" value="ECO:0007669"/>
    <property type="project" value="InterPro"/>
</dbReference>
<dbReference type="GO" id="GO:0016616">
    <property type="term" value="F:oxidoreductase activity, acting on the CH-OH group of donors, NAD or NADP as acceptor"/>
    <property type="evidence" value="ECO:0007669"/>
    <property type="project" value="InterPro"/>
</dbReference>
<dbReference type="AlphaFoldDB" id="A0A6V7V464"/>
<dbReference type="OrthoDB" id="2735536at2759"/>
<dbReference type="EMBL" id="CAJEWN010000158">
    <property type="protein sequence ID" value="CAD2169791.1"/>
    <property type="molecule type" value="Genomic_DNA"/>
</dbReference>
<keyword evidence="3" id="KW-1133">Transmembrane helix</keyword>
<evidence type="ECO:0000313" key="6">
    <source>
        <dbReference type="Proteomes" id="UP000580250"/>
    </source>
</evidence>
<comment type="similarity">
    <text evidence="1">Belongs to the 3-beta-HSD family.</text>
</comment>
<dbReference type="PANTHER" id="PTHR43245:SF51">
    <property type="entry name" value="SHORT CHAIN DEHYDROGENASE_REDUCTASE FAMILY 42E, MEMBER 2"/>
    <property type="match status" value="1"/>
</dbReference>
<evidence type="ECO:0000313" key="5">
    <source>
        <dbReference type="EMBL" id="CAD2169791.1"/>
    </source>
</evidence>
<sequence length="454" mass="51169">MRMCILGGGGYLGQLLAQALQNEGGHFVVLFDLNFFASFPHIKLNEELTQRIEGSIERSDQLIEALTGCDACFHLAGYGMSGGPSLNKEKCFAINYWGTKNVIEICKNLGVSRLVFTSSVVVIFDGHTELYMADEDTPYLQSSQYGNYYAESKSAAEQLILAENCPPKFSTCALRLRGIYGPGEVRCVQTFCARVLLLADFLCKNVLVTFWKSDVPLTQFSSAENTVNALLLSEQSLRYPNSPAAGNKYHIVDGGPPVHSWGFWNPLATALNCSSNCIRAPYSVIYAFAFLCELMYRWFGIEPHLTRFECAIVGVTNTFSCQRAMRDFGYNPIRSHDLHSTIDFCLKQKEVQSKLKSRQQINENDDKKYPIDLTVSFNSIFSPINWIWVAWIVDSICSTKGLIILSKCAFLFLLLLIAGAGSVAHQTSTFVAAHRWWTFFLENFWMKLYFNFFK</sequence>
<dbReference type="SUPFAM" id="SSF51735">
    <property type="entry name" value="NAD(P)-binding Rossmann-fold domains"/>
    <property type="match status" value="1"/>
</dbReference>
<evidence type="ECO:0000256" key="3">
    <source>
        <dbReference type="SAM" id="Phobius"/>
    </source>
</evidence>
<proteinExistence type="inferred from homology"/>
<evidence type="ECO:0000259" key="4">
    <source>
        <dbReference type="Pfam" id="PF01073"/>
    </source>
</evidence>
<dbReference type="Gene3D" id="3.40.50.720">
    <property type="entry name" value="NAD(P)-binding Rossmann-like Domain"/>
    <property type="match status" value="1"/>
</dbReference>
<reference evidence="5 6" key="1">
    <citation type="submission" date="2020-08" db="EMBL/GenBank/DDBJ databases">
        <authorList>
            <person name="Koutsovoulos G."/>
            <person name="Danchin GJ E."/>
        </authorList>
    </citation>
    <scope>NUCLEOTIDE SEQUENCE [LARGE SCALE GENOMIC DNA]</scope>
</reference>
<keyword evidence="3" id="KW-0472">Membrane</keyword>
<gene>
    <name evidence="5" type="ORF">MENT_LOCUS21149</name>
</gene>
<keyword evidence="2" id="KW-0560">Oxidoreductase</keyword>
<dbReference type="Proteomes" id="UP000580250">
    <property type="component" value="Unassembled WGS sequence"/>
</dbReference>
<keyword evidence="3" id="KW-0812">Transmembrane</keyword>
<dbReference type="InterPro" id="IPR050177">
    <property type="entry name" value="Lipid_A_modif_metabolic_enz"/>
</dbReference>
<comment type="caution">
    <text evidence="5">The sequence shown here is derived from an EMBL/GenBank/DDBJ whole genome shotgun (WGS) entry which is preliminary data.</text>
</comment>
<accession>A0A6V7V464</accession>
<name>A0A6V7V464_MELEN</name>
<organism evidence="5 6">
    <name type="scientific">Meloidogyne enterolobii</name>
    <name type="common">Root-knot nematode worm</name>
    <name type="synonym">Meloidogyne mayaguensis</name>
    <dbReference type="NCBI Taxonomy" id="390850"/>
    <lineage>
        <taxon>Eukaryota</taxon>
        <taxon>Metazoa</taxon>
        <taxon>Ecdysozoa</taxon>
        <taxon>Nematoda</taxon>
        <taxon>Chromadorea</taxon>
        <taxon>Rhabditida</taxon>
        <taxon>Tylenchina</taxon>
        <taxon>Tylenchomorpha</taxon>
        <taxon>Tylenchoidea</taxon>
        <taxon>Meloidogynidae</taxon>
        <taxon>Meloidogyninae</taxon>
        <taxon>Meloidogyne</taxon>
    </lineage>
</organism>
<dbReference type="InterPro" id="IPR036291">
    <property type="entry name" value="NAD(P)-bd_dom_sf"/>
</dbReference>
<dbReference type="PANTHER" id="PTHR43245">
    <property type="entry name" value="BIFUNCTIONAL POLYMYXIN RESISTANCE PROTEIN ARNA"/>
    <property type="match status" value="1"/>
</dbReference>
<evidence type="ECO:0000256" key="1">
    <source>
        <dbReference type="ARBA" id="ARBA00009219"/>
    </source>
</evidence>
<evidence type="ECO:0000256" key="2">
    <source>
        <dbReference type="ARBA" id="ARBA00023002"/>
    </source>
</evidence>